<evidence type="ECO:0000313" key="3">
    <source>
        <dbReference type="Proteomes" id="UP000252172"/>
    </source>
</evidence>
<feature type="domain" description="DUF6759" evidence="1">
    <location>
        <begin position="102"/>
        <end position="189"/>
    </location>
</feature>
<name>A0A368N374_9FLAO</name>
<proteinExistence type="predicted"/>
<gene>
    <name evidence="2" type="ORF">DQ356_01650</name>
</gene>
<dbReference type="AlphaFoldDB" id="A0A368N374"/>
<dbReference type="EMBL" id="QPIE01000001">
    <property type="protein sequence ID" value="RCU44938.1"/>
    <property type="molecule type" value="Genomic_DNA"/>
</dbReference>
<dbReference type="InterPro" id="IPR046647">
    <property type="entry name" value="DUF6759"/>
</dbReference>
<keyword evidence="3" id="KW-1185">Reference proteome</keyword>
<evidence type="ECO:0000313" key="2">
    <source>
        <dbReference type="EMBL" id="RCU44938.1"/>
    </source>
</evidence>
<dbReference type="Proteomes" id="UP000252172">
    <property type="component" value="Unassembled WGS sequence"/>
</dbReference>
<comment type="caution">
    <text evidence="2">The sequence shown here is derived from an EMBL/GenBank/DDBJ whole genome shotgun (WGS) entry which is preliminary data.</text>
</comment>
<dbReference type="Pfam" id="PF20545">
    <property type="entry name" value="DUF6759"/>
    <property type="match status" value="1"/>
</dbReference>
<dbReference type="OrthoDB" id="1250055at2"/>
<sequence>MKKIFMLAFFFCLIIVLGQKKKSAAKLPAEKLTAQQAQMSNNPQVIAAFIKANPNDPNMRSLRIKLIELVTPAKDLEAKPKVERLSKSKLRKEVRNDPKGGQQTAKVLNHLFNDSPNKKEAYVQIVNKSKCNLVVKFSGKNNYYNLNVPANNDNFIMINKGQYVVTTGICDAKYSSSKNITKDIAITLAN</sequence>
<dbReference type="RefSeq" id="WP_114302708.1">
    <property type="nucleotide sequence ID" value="NZ_QPIE01000001.1"/>
</dbReference>
<protein>
    <recommendedName>
        <fullName evidence="1">DUF6759 domain-containing protein</fullName>
    </recommendedName>
</protein>
<reference evidence="2 3" key="1">
    <citation type="submission" date="2018-07" db="EMBL/GenBank/DDBJ databases">
        <title>Chryseobacterium lacus sp. nov., isolated from lake water.</title>
        <authorList>
            <person name="Li C.-M."/>
        </authorList>
    </citation>
    <scope>NUCLEOTIDE SEQUENCE [LARGE SCALE GENOMIC DNA]</scope>
    <source>
        <strain evidence="2 3">YLOS41</strain>
    </source>
</reference>
<accession>A0A368N374</accession>
<organism evidence="2 3">
    <name type="scientific">Chryseobacterium lacus</name>
    <dbReference type="NCBI Taxonomy" id="2058346"/>
    <lineage>
        <taxon>Bacteria</taxon>
        <taxon>Pseudomonadati</taxon>
        <taxon>Bacteroidota</taxon>
        <taxon>Flavobacteriia</taxon>
        <taxon>Flavobacteriales</taxon>
        <taxon>Weeksellaceae</taxon>
        <taxon>Chryseobacterium group</taxon>
        <taxon>Chryseobacterium</taxon>
    </lineage>
</organism>
<evidence type="ECO:0000259" key="1">
    <source>
        <dbReference type="Pfam" id="PF20545"/>
    </source>
</evidence>